<evidence type="ECO:0000313" key="2">
    <source>
        <dbReference type="Proteomes" id="UP000677152"/>
    </source>
</evidence>
<sequence>MTDRLSTKQTAAMLALMVIAREVSNPDLEKAVGFTLTGQDRTKLNDEGLVESRQKRCYYHKLTDEGWKWCSEEFRADGPPPTSQSSTLTNALYLVTSGVDGYFRREGVELNEVFETGEELTTEEIEERVRKAYRKLARTPRAWITLANLRAKLGGVPEGQITSVLKELNRTGRVKLEPEPNRKALTQADHDAAVRIGGDDKHLISIELS</sequence>
<gene>
    <name evidence="1" type="ORF">KCV87_11970</name>
</gene>
<name>A0AA45LB94_9PSEU</name>
<dbReference type="Proteomes" id="UP000677152">
    <property type="component" value="Chromosome"/>
</dbReference>
<dbReference type="EMBL" id="CP073249">
    <property type="protein sequence ID" value="QUF06696.1"/>
    <property type="molecule type" value="Genomic_DNA"/>
</dbReference>
<organism evidence="1 2">
    <name type="scientific">Actinosynnema pretiosum subsp. pretiosum</name>
    <dbReference type="NCBI Taxonomy" id="103721"/>
    <lineage>
        <taxon>Bacteria</taxon>
        <taxon>Bacillati</taxon>
        <taxon>Actinomycetota</taxon>
        <taxon>Actinomycetes</taxon>
        <taxon>Pseudonocardiales</taxon>
        <taxon>Pseudonocardiaceae</taxon>
        <taxon>Actinosynnema</taxon>
    </lineage>
</organism>
<reference evidence="1" key="1">
    <citation type="submission" date="2021-04" db="EMBL/GenBank/DDBJ databases">
        <title>Genomic sequence of Actinosynnema pretiosum subsp. pretiosum ATCC 31280 (C-14919).</title>
        <authorList>
            <person name="Bai L."/>
            <person name="Wang X."/>
            <person name="Xiao Y."/>
        </authorList>
    </citation>
    <scope>NUCLEOTIDE SEQUENCE</scope>
    <source>
        <strain evidence="1">ATCC 31280</strain>
    </source>
</reference>
<accession>A0AA45LB94</accession>
<proteinExistence type="predicted"/>
<evidence type="ECO:0000313" key="1">
    <source>
        <dbReference type="EMBL" id="QUF06696.1"/>
    </source>
</evidence>
<protein>
    <submittedName>
        <fullName evidence="1">Uncharacterized protein</fullName>
    </submittedName>
</protein>
<dbReference type="AlphaFoldDB" id="A0AA45LB94"/>